<comment type="caution">
    <text evidence="1">The sequence shown here is derived from an EMBL/GenBank/DDBJ whole genome shotgun (WGS) entry which is preliminary data.</text>
</comment>
<keyword evidence="2" id="KW-1185">Reference proteome</keyword>
<organism evidence="1 2">
    <name type="scientific">Henosepilachna vigintioctopunctata</name>
    <dbReference type="NCBI Taxonomy" id="420089"/>
    <lineage>
        <taxon>Eukaryota</taxon>
        <taxon>Metazoa</taxon>
        <taxon>Ecdysozoa</taxon>
        <taxon>Arthropoda</taxon>
        <taxon>Hexapoda</taxon>
        <taxon>Insecta</taxon>
        <taxon>Pterygota</taxon>
        <taxon>Neoptera</taxon>
        <taxon>Endopterygota</taxon>
        <taxon>Coleoptera</taxon>
        <taxon>Polyphaga</taxon>
        <taxon>Cucujiformia</taxon>
        <taxon>Coccinelloidea</taxon>
        <taxon>Coccinellidae</taxon>
        <taxon>Epilachninae</taxon>
        <taxon>Epilachnini</taxon>
        <taxon>Henosepilachna</taxon>
    </lineage>
</organism>
<gene>
    <name evidence="1" type="ORF">WA026_012553</name>
</gene>
<evidence type="ECO:0000313" key="1">
    <source>
        <dbReference type="EMBL" id="KAK9876254.1"/>
    </source>
</evidence>
<accession>A0AAW1UAB9</accession>
<name>A0AAW1UAB9_9CUCU</name>
<dbReference type="AlphaFoldDB" id="A0AAW1UAB9"/>
<sequence length="146" mass="17370">MSSLDRDYSSTNVDVIYSDFITVIEKVMDVVSHMQAVRISKYSWSNNKVKEALSQREIAYKRFKYTNGKTDWNDYKQKRNKTIEIISREKNNYMNENIGENKNDGKKMCRAIKKWWGTKNASKVFYYSMGTINWVRPEQPKQLLWG</sequence>
<dbReference type="Proteomes" id="UP001431783">
    <property type="component" value="Unassembled WGS sequence"/>
</dbReference>
<reference evidence="1 2" key="1">
    <citation type="submission" date="2023-03" db="EMBL/GenBank/DDBJ databases">
        <title>Genome insight into feeding habits of ladybird beetles.</title>
        <authorList>
            <person name="Li H.-S."/>
            <person name="Huang Y.-H."/>
            <person name="Pang H."/>
        </authorList>
    </citation>
    <scope>NUCLEOTIDE SEQUENCE [LARGE SCALE GENOMIC DNA]</scope>
    <source>
        <strain evidence="1">SYSU_2023b</strain>
        <tissue evidence="1">Whole body</tissue>
    </source>
</reference>
<proteinExistence type="predicted"/>
<protein>
    <submittedName>
        <fullName evidence="1">Uncharacterized protein</fullName>
    </submittedName>
</protein>
<dbReference type="EMBL" id="JARQZJ010000036">
    <property type="protein sequence ID" value="KAK9876254.1"/>
    <property type="molecule type" value="Genomic_DNA"/>
</dbReference>
<evidence type="ECO:0000313" key="2">
    <source>
        <dbReference type="Proteomes" id="UP001431783"/>
    </source>
</evidence>